<dbReference type="EMBL" id="LC534415">
    <property type="protein sequence ID" value="BCB67493.1"/>
    <property type="molecule type" value="Genomic_DNA"/>
</dbReference>
<evidence type="ECO:0000256" key="5">
    <source>
        <dbReference type="ARBA" id="ARBA00023157"/>
    </source>
</evidence>
<dbReference type="PANTHER" id="PTHR12645:SF0">
    <property type="entry name" value="FAD-LINKED SULFHYDRYL OXIDASE ALR"/>
    <property type="match status" value="1"/>
</dbReference>
<dbReference type="PANTHER" id="PTHR12645">
    <property type="entry name" value="ALR/ERV"/>
    <property type="match status" value="1"/>
</dbReference>
<evidence type="ECO:0000259" key="8">
    <source>
        <dbReference type="PROSITE" id="PS51324"/>
    </source>
</evidence>
<dbReference type="InterPro" id="IPR036774">
    <property type="entry name" value="ERV/ALR_sulphydryl_oxid_sf"/>
</dbReference>
<dbReference type="GO" id="GO:0050660">
    <property type="term" value="F:flavin adenine dinucleotide binding"/>
    <property type="evidence" value="ECO:0007669"/>
    <property type="project" value="TreeGrafter"/>
</dbReference>
<name>A0A6F8X3D9_9VIRU</name>
<accession>A0A6F8X3D9</accession>
<keyword evidence="5" id="KW-1015">Disulfide bond</keyword>
<evidence type="ECO:0000256" key="3">
    <source>
        <dbReference type="ARBA" id="ARBA00022827"/>
    </source>
</evidence>
<dbReference type="InterPro" id="IPR017905">
    <property type="entry name" value="ERV/ALR_sulphydryl_oxidase"/>
</dbReference>
<evidence type="ECO:0000256" key="4">
    <source>
        <dbReference type="ARBA" id="ARBA00023002"/>
    </source>
</evidence>
<dbReference type="InterPro" id="IPR039799">
    <property type="entry name" value="ALR/ERV"/>
</dbReference>
<proteinExistence type="predicted"/>
<organism evidence="9">
    <name type="scientific">Lymphocystis disease virus 2</name>
    <dbReference type="NCBI Taxonomy" id="159183"/>
    <lineage>
        <taxon>Viruses</taxon>
        <taxon>Varidnaviria</taxon>
        <taxon>Bamfordvirae</taxon>
        <taxon>Nucleocytoviricota</taxon>
        <taxon>Megaviricetes</taxon>
        <taxon>Pimascovirales</taxon>
        <taxon>Pimascovirales incertae sedis</taxon>
        <taxon>Iridoviridae</taxon>
        <taxon>Alphairidovirinae</taxon>
        <taxon>Lymphocystivirus</taxon>
        <taxon>Lymphocystivirus paralichthys1</taxon>
    </lineage>
</organism>
<evidence type="ECO:0000256" key="1">
    <source>
        <dbReference type="ARBA" id="ARBA00001974"/>
    </source>
</evidence>
<dbReference type="SUPFAM" id="SSF69000">
    <property type="entry name" value="FAD-dependent thiol oxidase"/>
    <property type="match status" value="1"/>
</dbReference>
<feature type="domain" description="ERV/ALR sulfhydryl oxidase" evidence="8">
    <location>
        <begin position="23"/>
        <end position="125"/>
    </location>
</feature>
<protein>
    <recommendedName>
        <fullName evidence="7">Sulfhydryl oxidase</fullName>
        <ecNumber evidence="7">1.8.3.2</ecNumber>
    </recommendedName>
</protein>
<keyword evidence="3 7" id="KW-0274">FAD</keyword>
<dbReference type="PROSITE" id="PS51324">
    <property type="entry name" value="ERV_ALR"/>
    <property type="match status" value="1"/>
</dbReference>
<evidence type="ECO:0000256" key="6">
    <source>
        <dbReference type="ARBA" id="ARBA00048864"/>
    </source>
</evidence>
<evidence type="ECO:0000313" key="9">
    <source>
        <dbReference type="EMBL" id="BCB67493.1"/>
    </source>
</evidence>
<sequence>MNRYLKNRFSSKFVSIGTRPSFNPFAPSEFGPNLWYTLHTAAASASDPLLPCEREEWKAILKGLPALIPCSTCKNHYKEIMIRVDLKKVVHTKKSLFNFLTDLHDTVNSRTNKPRFSREKAKQLYDYDKGPGLMLFIERSTKIFE</sequence>
<keyword evidence="2 7" id="KW-0285">Flavoprotein</keyword>
<evidence type="ECO:0000256" key="7">
    <source>
        <dbReference type="RuleBase" id="RU371123"/>
    </source>
</evidence>
<dbReference type="Pfam" id="PF04777">
    <property type="entry name" value="Evr1_Alr"/>
    <property type="match status" value="1"/>
</dbReference>
<comment type="catalytic activity">
    <reaction evidence="6 7">
        <text>2 R'C(R)SH + O2 = R'C(R)S-S(R)CR' + H2O2</text>
        <dbReference type="Rhea" id="RHEA:17357"/>
        <dbReference type="ChEBI" id="CHEBI:15379"/>
        <dbReference type="ChEBI" id="CHEBI:16240"/>
        <dbReference type="ChEBI" id="CHEBI:16520"/>
        <dbReference type="ChEBI" id="CHEBI:17412"/>
        <dbReference type="EC" id="1.8.3.2"/>
    </reaction>
</comment>
<comment type="cofactor">
    <cofactor evidence="1 7">
        <name>FAD</name>
        <dbReference type="ChEBI" id="CHEBI:57692"/>
    </cofactor>
</comment>
<keyword evidence="4 7" id="KW-0560">Oxidoreductase</keyword>
<dbReference type="EC" id="1.8.3.2" evidence="7"/>
<dbReference type="Proteomes" id="UP000501113">
    <property type="component" value="Segment"/>
</dbReference>
<dbReference type="Gene3D" id="1.20.120.310">
    <property type="entry name" value="ERV/ALR sulfhydryl oxidase domain"/>
    <property type="match status" value="1"/>
</dbReference>
<dbReference type="GO" id="GO:0016971">
    <property type="term" value="F:flavin-dependent sulfhydryl oxidase activity"/>
    <property type="evidence" value="ECO:0007669"/>
    <property type="project" value="InterPro"/>
</dbReference>
<evidence type="ECO:0000256" key="2">
    <source>
        <dbReference type="ARBA" id="ARBA00022630"/>
    </source>
</evidence>
<reference evidence="9" key="1">
    <citation type="journal article" date="2021" name="Microbiol. Resour. Announc.">
        <title>Genome Sequence of Lymphocystis Disease Virus 2 LCDV-JP_Oita_2018, Isolated from a Diseased Japanese Flounder (Paralichthys olivaceus) in Japan.</title>
        <authorList>
            <person name="Kawato S."/>
            <person name="Nozaki R."/>
            <person name="Hirono I."/>
            <person name="Kondo H."/>
        </authorList>
    </citation>
    <scope>NUCLEOTIDE SEQUENCE</scope>
    <source>
        <strain evidence="9">LCDV-JP_Oita_2018</strain>
    </source>
</reference>